<proteinExistence type="predicted"/>
<dbReference type="SUPFAM" id="SSF46689">
    <property type="entry name" value="Homeodomain-like"/>
    <property type="match status" value="1"/>
</dbReference>
<evidence type="ECO:0000313" key="2">
    <source>
        <dbReference type="EMBL" id="WNG52484.1"/>
    </source>
</evidence>
<feature type="domain" description="Tc1-like transposase DDE" evidence="1">
    <location>
        <begin position="148"/>
        <end position="295"/>
    </location>
</feature>
<dbReference type="InterPro" id="IPR009057">
    <property type="entry name" value="Homeodomain-like_sf"/>
</dbReference>
<dbReference type="Gene3D" id="3.30.420.10">
    <property type="entry name" value="Ribonuclease H-like superfamily/Ribonuclease H"/>
    <property type="match status" value="1"/>
</dbReference>
<sequence length="331" mass="38126">MADPATIVSELADRLGQDRRTIWALCRRFEALGVDVVKDSYRPGRPRELSPLQRVEVERLACSEPAGVGLHMTHWSTRSLARAARLKGIAPAISHSTVAVILRDAALQPHRSRYWKTPTPDDAFRHQAAQILWCYEQAQRLAARGEVVLCLDEKPNIQVLERNHPSRSTRPGLIEKQEFEYTRHGTVNFLVKLVVHTGQMRGWCLERNDGACLRAVLPQLLGDHSDAHRIHLIWDGGSSHVARETLDFLYSNYPHVRVLFTPAHASWLNQAELLLRAFAAHYLQRGSWANRDELIEHLDASWPEYNRLYAHPFTWSWTRSKMHEWVDRRLL</sequence>
<dbReference type="InterPro" id="IPR036397">
    <property type="entry name" value="RNaseH_sf"/>
</dbReference>
<dbReference type="EMBL" id="CP043494">
    <property type="protein sequence ID" value="WNG52484.1"/>
    <property type="molecule type" value="Genomic_DNA"/>
</dbReference>
<protein>
    <submittedName>
        <fullName evidence="2">IS630 family transposase</fullName>
    </submittedName>
</protein>
<dbReference type="Pfam" id="PF13358">
    <property type="entry name" value="DDE_3"/>
    <property type="match status" value="1"/>
</dbReference>
<dbReference type="NCBIfam" id="NF033545">
    <property type="entry name" value="transpos_IS630"/>
    <property type="match status" value="1"/>
</dbReference>
<dbReference type="InterPro" id="IPR038717">
    <property type="entry name" value="Tc1-like_DDE_dom"/>
</dbReference>
<organism evidence="2 3">
    <name type="scientific">Archangium minus</name>
    <dbReference type="NCBI Taxonomy" id="83450"/>
    <lineage>
        <taxon>Bacteria</taxon>
        <taxon>Pseudomonadati</taxon>
        <taxon>Myxococcota</taxon>
        <taxon>Myxococcia</taxon>
        <taxon>Myxococcales</taxon>
        <taxon>Cystobacterineae</taxon>
        <taxon>Archangiaceae</taxon>
        <taxon>Archangium</taxon>
    </lineage>
</organism>
<accession>A0ABY9XAY5</accession>
<name>A0ABY9XAY5_9BACT</name>
<dbReference type="InterPro" id="IPR047655">
    <property type="entry name" value="Transpos_IS630-like"/>
</dbReference>
<keyword evidence="3" id="KW-1185">Reference proteome</keyword>
<dbReference type="Pfam" id="PF13565">
    <property type="entry name" value="HTH_32"/>
    <property type="match status" value="1"/>
</dbReference>
<dbReference type="Proteomes" id="UP001611383">
    <property type="component" value="Chromosome"/>
</dbReference>
<gene>
    <name evidence="2" type="ORF">F0U60_19700</name>
</gene>
<reference evidence="2 3" key="1">
    <citation type="submission" date="2019-08" db="EMBL/GenBank/DDBJ databases">
        <title>Archangium and Cystobacter genomes.</title>
        <authorList>
            <person name="Chen I.-C.K."/>
            <person name="Wielgoss S."/>
        </authorList>
    </citation>
    <scope>NUCLEOTIDE SEQUENCE [LARGE SCALE GENOMIC DNA]</scope>
    <source>
        <strain evidence="2 3">Cbm 6</strain>
    </source>
</reference>
<evidence type="ECO:0000259" key="1">
    <source>
        <dbReference type="Pfam" id="PF13358"/>
    </source>
</evidence>
<evidence type="ECO:0000313" key="3">
    <source>
        <dbReference type="Proteomes" id="UP001611383"/>
    </source>
</evidence>